<keyword evidence="5 18" id="KW-0575">Peroxidase</keyword>
<evidence type="ECO:0000256" key="14">
    <source>
        <dbReference type="PIRSR" id="PIRSR600823-2"/>
    </source>
</evidence>
<feature type="binding site" evidence="15">
    <location>
        <position position="235"/>
    </location>
    <ligand>
        <name>Ca(2+)</name>
        <dbReference type="ChEBI" id="CHEBI:29108"/>
        <label>2</label>
    </ligand>
</feature>
<keyword evidence="9 18" id="KW-0560">Oxidoreductase</keyword>
<feature type="disulfide bond" evidence="17">
    <location>
        <begin position="192"/>
        <end position="217"/>
    </location>
</feature>
<feature type="compositionally biased region" description="Polar residues" evidence="19">
    <location>
        <begin position="342"/>
        <end position="354"/>
    </location>
</feature>
<dbReference type="EC" id="1.11.1.7" evidence="4 18"/>
<evidence type="ECO:0000259" key="20">
    <source>
        <dbReference type="PROSITE" id="PS50873"/>
    </source>
</evidence>
<feature type="binding site" evidence="15">
    <location>
        <position position="63"/>
    </location>
    <ligand>
        <name>Ca(2+)</name>
        <dbReference type="ChEBI" id="CHEBI:29108"/>
        <label>1</label>
    </ligand>
</feature>
<dbReference type="InterPro" id="IPR002016">
    <property type="entry name" value="Haem_peroxidase"/>
</dbReference>
<dbReference type="GO" id="GO:0020037">
    <property type="term" value="F:heme binding"/>
    <property type="evidence" value="ECO:0007669"/>
    <property type="project" value="UniProtKB-UniRule"/>
</dbReference>
<keyword evidence="18" id="KW-0964">Secreted</keyword>
<protein>
    <recommendedName>
        <fullName evidence="4 18">Peroxidase</fullName>
        <ecNumber evidence="4 18">1.11.1.7</ecNumber>
    </recommendedName>
</protein>
<dbReference type="CDD" id="cd00693">
    <property type="entry name" value="secretory_peroxidase"/>
    <property type="match status" value="1"/>
</dbReference>
<proteinExistence type="inferred from homology"/>
<feature type="site" description="Transition state stabilizer" evidence="16">
    <location>
        <position position="53"/>
    </location>
</feature>
<evidence type="ECO:0000256" key="12">
    <source>
        <dbReference type="ARBA" id="ARBA00023180"/>
    </source>
</evidence>
<dbReference type="PRINTS" id="PR00461">
    <property type="entry name" value="PLPEROXIDASE"/>
</dbReference>
<feature type="binding site" description="axial binding residue" evidence="15">
    <location>
        <position position="185"/>
    </location>
    <ligand>
        <name>heme b</name>
        <dbReference type="ChEBI" id="CHEBI:60344"/>
    </ligand>
    <ligandPart>
        <name>Fe</name>
        <dbReference type="ChEBI" id="CHEBI:18248"/>
    </ligandPart>
</feature>
<feature type="binding site" evidence="15">
    <location>
        <position position="67"/>
    </location>
    <ligand>
        <name>Ca(2+)</name>
        <dbReference type="ChEBI" id="CHEBI:29108"/>
        <label>1</label>
    </ligand>
</feature>
<feature type="disulfide bond" evidence="17">
    <location>
        <begin position="59"/>
        <end position="64"/>
    </location>
</feature>
<comment type="cofactor">
    <cofactor evidence="15 18">
        <name>Ca(2+)</name>
        <dbReference type="ChEBI" id="CHEBI:29108"/>
    </cofactor>
    <text evidence="15 18">Binds 2 calcium ions per subunit.</text>
</comment>
<evidence type="ECO:0000313" key="21">
    <source>
        <dbReference type="EMBL" id="KAL2488559.1"/>
    </source>
</evidence>
<dbReference type="PANTHER" id="PTHR31388:SF144">
    <property type="entry name" value="PEROXIDASE 67-RELATED"/>
    <property type="match status" value="1"/>
</dbReference>
<keyword evidence="11 17" id="KW-1015">Disulfide bond</keyword>
<evidence type="ECO:0000256" key="19">
    <source>
        <dbReference type="SAM" id="MobiDB-lite"/>
    </source>
</evidence>
<feature type="binding site" evidence="15">
    <location>
        <position position="61"/>
    </location>
    <ligand>
        <name>Ca(2+)</name>
        <dbReference type="ChEBI" id="CHEBI:29108"/>
        <label>1</label>
    </ligand>
</feature>
<feature type="binding site" evidence="15">
    <location>
        <position position="65"/>
    </location>
    <ligand>
        <name>Ca(2+)</name>
        <dbReference type="ChEBI" id="CHEBI:29108"/>
        <label>1</label>
    </ligand>
</feature>
<evidence type="ECO:0000256" key="10">
    <source>
        <dbReference type="ARBA" id="ARBA00023004"/>
    </source>
</evidence>
<dbReference type="Proteomes" id="UP001604277">
    <property type="component" value="Unassembled WGS sequence"/>
</dbReference>
<comment type="similarity">
    <text evidence="3">Belongs to the peroxidase family. Ascorbate peroxidase subfamily.</text>
</comment>
<keyword evidence="18" id="KW-0376">Hydrogen peroxide</keyword>
<dbReference type="InterPro" id="IPR000823">
    <property type="entry name" value="Peroxidase_pln"/>
</dbReference>
<evidence type="ECO:0000256" key="16">
    <source>
        <dbReference type="PIRSR" id="PIRSR600823-4"/>
    </source>
</evidence>
<evidence type="ECO:0000256" key="1">
    <source>
        <dbReference type="ARBA" id="ARBA00000189"/>
    </source>
</evidence>
<dbReference type="FunFam" id="1.10.420.10:FF:000006">
    <property type="entry name" value="Peroxidase"/>
    <property type="match status" value="1"/>
</dbReference>
<keyword evidence="12" id="KW-0325">Glycoprotein</keyword>
<dbReference type="PANTHER" id="PTHR31388">
    <property type="entry name" value="PEROXIDASE 72-RELATED"/>
    <property type="match status" value="1"/>
</dbReference>
<dbReference type="GO" id="GO:0046872">
    <property type="term" value="F:metal ion binding"/>
    <property type="evidence" value="ECO:0007669"/>
    <property type="project" value="UniProtKB-UniRule"/>
</dbReference>
<dbReference type="Gene3D" id="1.10.420.10">
    <property type="entry name" value="Peroxidase, domain 2"/>
    <property type="match status" value="1"/>
</dbReference>
<feature type="binding site" evidence="14">
    <location>
        <position position="155"/>
    </location>
    <ligand>
        <name>substrate</name>
    </ligand>
</feature>
<dbReference type="GO" id="GO:0140825">
    <property type="term" value="F:lactoperoxidase activity"/>
    <property type="evidence" value="ECO:0007669"/>
    <property type="project" value="UniProtKB-EC"/>
</dbReference>
<dbReference type="GO" id="GO:0042744">
    <property type="term" value="P:hydrogen peroxide catabolic process"/>
    <property type="evidence" value="ECO:0007669"/>
    <property type="project" value="UniProtKB-KW"/>
</dbReference>
<comment type="cofactor">
    <cofactor evidence="15 18">
        <name>heme b</name>
        <dbReference type="ChEBI" id="CHEBI:60344"/>
    </cofactor>
    <text evidence="15 18">Binds 1 heme b (iron(II)-protoporphyrin IX) group per subunit.</text>
</comment>
<feature type="binding site" evidence="15">
    <location>
        <position position="58"/>
    </location>
    <ligand>
        <name>Ca(2+)</name>
        <dbReference type="ChEBI" id="CHEBI:29108"/>
        <label>1</label>
    </ligand>
</feature>
<dbReference type="FunFam" id="1.10.520.10:FF:000001">
    <property type="entry name" value="Peroxidase"/>
    <property type="match status" value="1"/>
</dbReference>
<dbReference type="PROSITE" id="PS00436">
    <property type="entry name" value="PEROXIDASE_2"/>
    <property type="match status" value="1"/>
</dbReference>
<dbReference type="SUPFAM" id="SSF48113">
    <property type="entry name" value="Heme-dependent peroxidases"/>
    <property type="match status" value="1"/>
</dbReference>
<comment type="caution">
    <text evidence="21">The sequence shown here is derived from an EMBL/GenBank/DDBJ whole genome shotgun (WGS) entry which is preliminary data.</text>
</comment>
<feature type="disulfide bond" evidence="17">
    <location>
        <begin position="26"/>
        <end position="106"/>
    </location>
</feature>
<dbReference type="GO" id="GO:0005576">
    <property type="term" value="C:extracellular region"/>
    <property type="evidence" value="ECO:0007669"/>
    <property type="project" value="UniProtKB-SubCell"/>
</dbReference>
<dbReference type="InterPro" id="IPR019794">
    <property type="entry name" value="Peroxidases_AS"/>
</dbReference>
<comment type="function">
    <text evidence="2">Removal of H(2)O(2), oxidation of toxic reductants, biosynthesis and degradation of lignin, suberization, auxin catabolism, response to environmental stresses such as wounding, pathogen attack and oxidative stress. These functions might be dependent on each isozyme/isoform in each plant tissue.</text>
</comment>
<dbReference type="AlphaFoldDB" id="A0ABD1RNB0"/>
<evidence type="ECO:0000256" key="9">
    <source>
        <dbReference type="ARBA" id="ARBA00023002"/>
    </source>
</evidence>
<dbReference type="PRINTS" id="PR00458">
    <property type="entry name" value="PEROXIDASE"/>
</dbReference>
<evidence type="ECO:0000256" key="4">
    <source>
        <dbReference type="ARBA" id="ARBA00012313"/>
    </source>
</evidence>
<evidence type="ECO:0000256" key="11">
    <source>
        <dbReference type="ARBA" id="ARBA00023157"/>
    </source>
</evidence>
<evidence type="ECO:0000256" key="3">
    <source>
        <dbReference type="ARBA" id="ARBA00006873"/>
    </source>
</evidence>
<evidence type="ECO:0000256" key="5">
    <source>
        <dbReference type="ARBA" id="ARBA00022559"/>
    </source>
</evidence>
<feature type="domain" description="Plant heme peroxidase family profile" evidence="20">
    <location>
        <begin position="16"/>
        <end position="307"/>
    </location>
</feature>
<evidence type="ECO:0000256" key="6">
    <source>
        <dbReference type="ARBA" id="ARBA00022617"/>
    </source>
</evidence>
<comment type="similarity">
    <text evidence="18">Belongs to the peroxidase family. Classical plant (class III) peroxidase subfamily.</text>
</comment>
<evidence type="ECO:0000313" key="22">
    <source>
        <dbReference type="Proteomes" id="UP001604277"/>
    </source>
</evidence>
<feature type="binding site" evidence="15">
    <location>
        <position position="232"/>
    </location>
    <ligand>
        <name>Ca(2+)</name>
        <dbReference type="ChEBI" id="CHEBI:29108"/>
        <label>2</label>
    </ligand>
</feature>
<evidence type="ECO:0000256" key="17">
    <source>
        <dbReference type="PIRSR" id="PIRSR600823-5"/>
    </source>
</evidence>
<comment type="subcellular location">
    <subcellularLocation>
        <location evidence="18">Secreted</location>
    </subcellularLocation>
</comment>
<feature type="binding site" evidence="15">
    <location>
        <position position="79"/>
    </location>
    <ligand>
        <name>Ca(2+)</name>
        <dbReference type="ChEBI" id="CHEBI:29108"/>
        <label>1</label>
    </ligand>
</feature>
<dbReference type="GO" id="GO:0006979">
    <property type="term" value="P:response to oxidative stress"/>
    <property type="evidence" value="ECO:0007669"/>
    <property type="project" value="UniProtKB-UniRule"/>
</dbReference>
<dbReference type="PROSITE" id="PS00435">
    <property type="entry name" value="PEROXIDASE_1"/>
    <property type="match status" value="1"/>
</dbReference>
<dbReference type="Pfam" id="PF00141">
    <property type="entry name" value="peroxidase"/>
    <property type="match status" value="1"/>
</dbReference>
<accession>A0ABD1RNB0</accession>
<organism evidence="21 22">
    <name type="scientific">Forsythia ovata</name>
    <dbReference type="NCBI Taxonomy" id="205694"/>
    <lineage>
        <taxon>Eukaryota</taxon>
        <taxon>Viridiplantae</taxon>
        <taxon>Streptophyta</taxon>
        <taxon>Embryophyta</taxon>
        <taxon>Tracheophyta</taxon>
        <taxon>Spermatophyta</taxon>
        <taxon>Magnoliopsida</taxon>
        <taxon>eudicotyledons</taxon>
        <taxon>Gunneridae</taxon>
        <taxon>Pentapetalae</taxon>
        <taxon>asterids</taxon>
        <taxon>lamiids</taxon>
        <taxon>Lamiales</taxon>
        <taxon>Oleaceae</taxon>
        <taxon>Forsythieae</taxon>
        <taxon>Forsythia</taxon>
    </lineage>
</organism>
<evidence type="ECO:0000256" key="2">
    <source>
        <dbReference type="ARBA" id="ARBA00002322"/>
    </source>
</evidence>
<dbReference type="InterPro" id="IPR010255">
    <property type="entry name" value="Haem_peroxidase_sf"/>
</dbReference>
<keyword evidence="6 18" id="KW-0349">Heme</keyword>
<comment type="catalytic activity">
    <reaction evidence="1 18">
        <text>2 a phenolic donor + H2O2 = 2 a phenolic radical donor + 2 H2O</text>
        <dbReference type="Rhea" id="RHEA:56136"/>
        <dbReference type="ChEBI" id="CHEBI:15377"/>
        <dbReference type="ChEBI" id="CHEBI:16240"/>
        <dbReference type="ChEBI" id="CHEBI:139520"/>
        <dbReference type="ChEBI" id="CHEBI:139521"/>
        <dbReference type="EC" id="1.11.1.7"/>
    </reaction>
</comment>
<feature type="region of interest" description="Disordered" evidence="19">
    <location>
        <begin position="323"/>
        <end position="354"/>
    </location>
</feature>
<evidence type="ECO:0000256" key="18">
    <source>
        <dbReference type="RuleBase" id="RU362060"/>
    </source>
</evidence>
<evidence type="ECO:0000256" key="13">
    <source>
        <dbReference type="PIRSR" id="PIRSR600823-1"/>
    </source>
</evidence>
<dbReference type="PROSITE" id="PS50873">
    <property type="entry name" value="PEROXIDASE_4"/>
    <property type="match status" value="1"/>
</dbReference>
<dbReference type="EMBL" id="JBFOLJ010000012">
    <property type="protein sequence ID" value="KAL2488559.1"/>
    <property type="molecule type" value="Genomic_DNA"/>
</dbReference>
<feature type="binding site" evidence="15">
    <location>
        <position position="240"/>
    </location>
    <ligand>
        <name>Ca(2+)</name>
        <dbReference type="ChEBI" id="CHEBI:29108"/>
        <label>2</label>
    </ligand>
</feature>
<keyword evidence="22" id="KW-1185">Reference proteome</keyword>
<keyword evidence="10 15" id="KW-0408">Iron</keyword>
<keyword evidence="7 15" id="KW-0479">Metal-binding</keyword>
<feature type="binding site" evidence="15">
    <location>
        <position position="186"/>
    </location>
    <ligand>
        <name>Ca(2+)</name>
        <dbReference type="ChEBI" id="CHEBI:29108"/>
        <label>2</label>
    </ligand>
</feature>
<dbReference type="Gene3D" id="1.10.520.10">
    <property type="match status" value="1"/>
</dbReference>
<sequence length="354" mass="38480">MEEDKEVIYTSFSSAQLSTNFYDKTCPKVLTTVKSVVRSAIAKEKRMGASLLRLHFHDCFVQGCDASILLDDTSSFTGEKTAGPNNNSVRGYNVVDNIKSKVEAVCPGVVSCADILAIAARDSVVILGGPSWKVKLGRRDSKSASRTAANSGVIPPPTSTLNNLINRFKARGLSTKDMVVLSGAHTIGQARCTSFRVRIYNETNIETSFARARQRKCPLTVGSGDNNLAPLDIQTPIAFDNNYYKNLINKKGLLHSDQILYNGGSTNSLIESYSKNSNSFNSDFAAAMIRMGNISPLTGSSGQIRKNLLEMLVYTEPTYRGFQVERPSSGEGSSEWVRMTRPSGNGPSTHPSLI</sequence>
<evidence type="ECO:0000256" key="15">
    <source>
        <dbReference type="PIRSR" id="PIRSR600823-3"/>
    </source>
</evidence>
<reference evidence="22" key="1">
    <citation type="submission" date="2024-07" db="EMBL/GenBank/DDBJ databases">
        <title>Two chromosome-level genome assemblies of Korean endemic species Abeliophyllum distichum and Forsythia ovata (Oleaceae).</title>
        <authorList>
            <person name="Jang H."/>
        </authorList>
    </citation>
    <scope>NUCLEOTIDE SEQUENCE [LARGE SCALE GENOMIC DNA]</scope>
</reference>
<name>A0ABD1RNB0_9LAMI</name>
<evidence type="ECO:0000256" key="8">
    <source>
        <dbReference type="ARBA" id="ARBA00022837"/>
    </source>
</evidence>
<gene>
    <name evidence="21" type="ORF">Fot_41851</name>
</gene>
<feature type="active site" description="Proton acceptor" evidence="13">
    <location>
        <position position="57"/>
    </location>
</feature>
<dbReference type="InterPro" id="IPR033905">
    <property type="entry name" value="Secretory_peroxidase"/>
</dbReference>
<evidence type="ECO:0000256" key="7">
    <source>
        <dbReference type="ARBA" id="ARBA00022723"/>
    </source>
</evidence>
<dbReference type="InterPro" id="IPR019793">
    <property type="entry name" value="Peroxidases_heam-ligand_BS"/>
</dbReference>
<keyword evidence="8 15" id="KW-0106">Calcium</keyword>